<gene>
    <name evidence="2" type="ORF">BP00DRAFT_425884</name>
</gene>
<protein>
    <submittedName>
        <fullName evidence="2">Uncharacterized protein</fullName>
    </submittedName>
</protein>
<dbReference type="Proteomes" id="UP000248817">
    <property type="component" value="Unassembled WGS sequence"/>
</dbReference>
<evidence type="ECO:0000256" key="1">
    <source>
        <dbReference type="SAM" id="MobiDB-lite"/>
    </source>
</evidence>
<evidence type="ECO:0000313" key="2">
    <source>
        <dbReference type="EMBL" id="PYI31089.1"/>
    </source>
</evidence>
<dbReference type="AlphaFoldDB" id="A0A2V5I305"/>
<organism evidence="2 3">
    <name type="scientific">Aspergillus indologenus CBS 114.80</name>
    <dbReference type="NCBI Taxonomy" id="1450541"/>
    <lineage>
        <taxon>Eukaryota</taxon>
        <taxon>Fungi</taxon>
        <taxon>Dikarya</taxon>
        <taxon>Ascomycota</taxon>
        <taxon>Pezizomycotina</taxon>
        <taxon>Eurotiomycetes</taxon>
        <taxon>Eurotiomycetidae</taxon>
        <taxon>Eurotiales</taxon>
        <taxon>Aspergillaceae</taxon>
        <taxon>Aspergillus</taxon>
        <taxon>Aspergillus subgen. Circumdati</taxon>
    </lineage>
</organism>
<dbReference type="EMBL" id="KZ825507">
    <property type="protein sequence ID" value="PYI31089.1"/>
    <property type="molecule type" value="Genomic_DNA"/>
</dbReference>
<keyword evidence="3" id="KW-1185">Reference proteome</keyword>
<reference evidence="2 3" key="1">
    <citation type="submission" date="2018-02" db="EMBL/GenBank/DDBJ databases">
        <title>The genomes of Aspergillus section Nigri reveals drivers in fungal speciation.</title>
        <authorList>
            <consortium name="DOE Joint Genome Institute"/>
            <person name="Vesth T.C."/>
            <person name="Nybo J."/>
            <person name="Theobald S."/>
            <person name="Brandl J."/>
            <person name="Frisvad J.C."/>
            <person name="Nielsen K.F."/>
            <person name="Lyhne E.K."/>
            <person name="Kogle M.E."/>
            <person name="Kuo A."/>
            <person name="Riley R."/>
            <person name="Clum A."/>
            <person name="Nolan M."/>
            <person name="Lipzen A."/>
            <person name="Salamov A."/>
            <person name="Henrissat B."/>
            <person name="Wiebenga A."/>
            <person name="De vries R.P."/>
            <person name="Grigoriev I.V."/>
            <person name="Mortensen U.H."/>
            <person name="Andersen M.R."/>
            <person name="Baker S.E."/>
        </authorList>
    </citation>
    <scope>NUCLEOTIDE SEQUENCE [LARGE SCALE GENOMIC DNA]</scope>
    <source>
        <strain evidence="2 3">CBS 114.80</strain>
    </source>
</reference>
<proteinExistence type="predicted"/>
<evidence type="ECO:0000313" key="3">
    <source>
        <dbReference type="Proteomes" id="UP000248817"/>
    </source>
</evidence>
<name>A0A2V5I305_9EURO</name>
<accession>A0A2V5I305</accession>
<feature type="region of interest" description="Disordered" evidence="1">
    <location>
        <begin position="1"/>
        <end position="26"/>
    </location>
</feature>
<sequence>MQIPNSVDDPSASQKFIQPPKRDLGDRTSQEIEALRALTNAGCSCTPRYIASKHEHQSLESWVPRGFLDYIVMEKLEGVTLSERYFSFLPPEEQKEIRTAFKSSYEECQQLILLPSQGMPTA</sequence>